<sequence>MFQNKFIYRLDAKGDDLGEVVLINPIAIGEAIKVACKSYRVTDIWHGEAGSIAHVERID</sequence>
<dbReference type="Proteomes" id="UP000095131">
    <property type="component" value="Unassembled WGS sequence"/>
</dbReference>
<dbReference type="EMBL" id="MDCJ01000006">
    <property type="protein sequence ID" value="ODS09630.1"/>
    <property type="molecule type" value="Genomic_DNA"/>
</dbReference>
<accession>A0A1E3WIS0</accession>
<comment type="caution">
    <text evidence="1">The sequence shown here is derived from an EMBL/GenBank/DDBJ whole genome shotgun (WGS) entry which is preliminary data.</text>
</comment>
<reference evidence="1 2" key="1">
    <citation type="submission" date="2016-08" db="EMBL/GenBank/DDBJ databases">
        <title>Genome sequencing of Vibrio scophthalmi strain FP3289, an isolated from Paralichthys olivaceus.</title>
        <authorList>
            <person name="Han H.-J."/>
        </authorList>
    </citation>
    <scope>NUCLEOTIDE SEQUENCE [LARGE SCALE GENOMIC DNA]</scope>
    <source>
        <strain evidence="1 2">FP3289</strain>
    </source>
</reference>
<protein>
    <submittedName>
        <fullName evidence="1">Uncharacterized protein</fullName>
    </submittedName>
</protein>
<proteinExistence type="predicted"/>
<evidence type="ECO:0000313" key="1">
    <source>
        <dbReference type="EMBL" id="ODS09630.1"/>
    </source>
</evidence>
<evidence type="ECO:0000313" key="2">
    <source>
        <dbReference type="Proteomes" id="UP000095131"/>
    </source>
</evidence>
<organism evidence="1 2">
    <name type="scientific">Vibrio scophthalmi</name>
    <dbReference type="NCBI Taxonomy" id="45658"/>
    <lineage>
        <taxon>Bacteria</taxon>
        <taxon>Pseudomonadati</taxon>
        <taxon>Pseudomonadota</taxon>
        <taxon>Gammaproteobacteria</taxon>
        <taxon>Vibrionales</taxon>
        <taxon>Vibrionaceae</taxon>
        <taxon>Vibrio</taxon>
    </lineage>
</organism>
<dbReference type="AlphaFoldDB" id="A0A1E3WIS0"/>
<dbReference type="RefSeq" id="WP_069447481.1">
    <property type="nucleotide sequence ID" value="NZ_MDCJ01000006.1"/>
</dbReference>
<gene>
    <name evidence="1" type="ORF">VSF3289_03294</name>
</gene>
<name>A0A1E3WIS0_9VIBR</name>